<sequence>MSEATFDPTKYNNSDNEPFSSVLDKEISRRGMIKSGSSVAALGMLGGFGLAGCGGDDSNGNGGNEPSVTLGFNSISGSKTDACVVPPGYSAQVLAPWGTPLNSDASPWQADGSNTGEDQANAVGMHHDGMSYFPLNGSSTDGLLCINHEYIDSGALHPNGPSEENGIRTIVDEVRKEINAHGVSVVRIRKENGKWNVVENDSLNRRYTGFTEMDIAGPLAGSDKLVTKYDGTGTVARGTFNNCGSGESPWGTFLTCEENWPGYFKKASGRTAADERVGISSNNNRYRWETAAGDASEVDDEFARFDATPSGASAGDDYRNEANGHGYVVEIDPYTANSRAVKRTALGRFRHECVVYGKLEAGQPVTFYSGHDGRFEYLYKYVSNATWSPSDANSNNRLEIGDKYLNDGTLYVAKFNENGAGQWIPLVPATATTGGSTLGNDIGDQEDIILDTISAADAVGATPMDRPEWIAVDPVNGAVYLTLTNNTQRTDNTNAANPRLNNAFGHIIRWMEGGNAESFNWDIFVFGSADDADANTNLSGLTAANQFASPDGLVTDPRGILWIQTDNGADEVTEETNDQMLAVIPSNLVDDDNNLETVTASNQAELRRFFVGPNGCEVTGCTFTPDLKNFFVNIQHPGNWPDTDNAALATAGDVRPRAATVVITKDDGGEIGI</sequence>
<dbReference type="Pfam" id="PF05787">
    <property type="entry name" value="PhoX"/>
    <property type="match status" value="1"/>
</dbReference>
<dbReference type="EMBL" id="CP066167">
    <property type="protein sequence ID" value="QQD17629.1"/>
    <property type="molecule type" value="Genomic_DNA"/>
</dbReference>
<proteinExistence type="predicted"/>
<dbReference type="PANTHER" id="PTHR35399:SF2">
    <property type="entry name" value="DUF839 DOMAIN-CONTAINING PROTEIN"/>
    <property type="match status" value="1"/>
</dbReference>
<evidence type="ECO:0000313" key="1">
    <source>
        <dbReference type="EMBL" id="QQD17629.1"/>
    </source>
</evidence>
<protein>
    <submittedName>
        <fullName evidence="1">PhoX family phosphatase</fullName>
    </submittedName>
</protein>
<dbReference type="AlphaFoldDB" id="A0A7T4QZR1"/>
<dbReference type="SUPFAM" id="SSF101898">
    <property type="entry name" value="NHL repeat"/>
    <property type="match status" value="1"/>
</dbReference>
<reference evidence="1 2" key="1">
    <citation type="submission" date="2020-12" db="EMBL/GenBank/DDBJ databases">
        <authorList>
            <person name="Shan Y."/>
        </authorList>
    </citation>
    <scope>NUCLEOTIDE SEQUENCE [LARGE SCALE GENOMIC DNA]</scope>
    <source>
        <strain evidence="2">csc3.9</strain>
    </source>
</reference>
<dbReference type="Proteomes" id="UP000596063">
    <property type="component" value="Chromosome"/>
</dbReference>
<dbReference type="RefSeq" id="WP_198569128.1">
    <property type="nucleotide sequence ID" value="NZ_CP066167.1"/>
</dbReference>
<dbReference type="InterPro" id="IPR008557">
    <property type="entry name" value="PhoX"/>
</dbReference>
<dbReference type="KEGG" id="snan:I6N98_14930"/>
<dbReference type="PANTHER" id="PTHR35399">
    <property type="entry name" value="SLR8030 PROTEIN"/>
    <property type="match status" value="1"/>
</dbReference>
<gene>
    <name evidence="1" type="ORF">I6N98_14930</name>
</gene>
<evidence type="ECO:0000313" key="2">
    <source>
        <dbReference type="Proteomes" id="UP000596063"/>
    </source>
</evidence>
<organism evidence="1 2">
    <name type="scientific">Spongiibacter nanhainus</name>
    <dbReference type="NCBI Taxonomy" id="2794344"/>
    <lineage>
        <taxon>Bacteria</taxon>
        <taxon>Pseudomonadati</taxon>
        <taxon>Pseudomonadota</taxon>
        <taxon>Gammaproteobacteria</taxon>
        <taxon>Cellvibrionales</taxon>
        <taxon>Spongiibacteraceae</taxon>
        <taxon>Spongiibacter</taxon>
    </lineage>
</organism>
<accession>A0A7T4QZR1</accession>
<keyword evidence="2" id="KW-1185">Reference proteome</keyword>
<name>A0A7T4QZR1_9GAMM</name>